<organism evidence="1 2">
    <name type="scientific">Muricoccus roseus</name>
    <dbReference type="NCBI Taxonomy" id="198092"/>
    <lineage>
        <taxon>Bacteria</taxon>
        <taxon>Pseudomonadati</taxon>
        <taxon>Pseudomonadota</taxon>
        <taxon>Alphaproteobacteria</taxon>
        <taxon>Acetobacterales</taxon>
        <taxon>Roseomonadaceae</taxon>
        <taxon>Muricoccus</taxon>
    </lineage>
</organism>
<dbReference type="EMBL" id="FQZF01000014">
    <property type="protein sequence ID" value="SHJ44830.1"/>
    <property type="molecule type" value="Genomic_DNA"/>
</dbReference>
<keyword evidence="2" id="KW-1185">Reference proteome</keyword>
<protein>
    <submittedName>
        <fullName evidence="1">Uncharacterized protein</fullName>
    </submittedName>
</protein>
<evidence type="ECO:0000313" key="2">
    <source>
        <dbReference type="Proteomes" id="UP000184387"/>
    </source>
</evidence>
<dbReference type="Proteomes" id="UP000184387">
    <property type="component" value="Unassembled WGS sequence"/>
</dbReference>
<name>A0A1M6JDW8_9PROT</name>
<dbReference type="STRING" id="198092.SAMN02745194_02581"/>
<sequence>MRAFDGQFSDNKPIRRSVDEKRRLLAELEQTLAGMKPHTSPSLRESIKGRIMELRADIGGATKR</sequence>
<gene>
    <name evidence="1" type="ORF">SAMN02745194_02581</name>
</gene>
<evidence type="ECO:0000313" key="1">
    <source>
        <dbReference type="EMBL" id="SHJ44830.1"/>
    </source>
</evidence>
<dbReference type="AlphaFoldDB" id="A0A1M6JDW8"/>
<reference evidence="1 2" key="1">
    <citation type="submission" date="2016-11" db="EMBL/GenBank/DDBJ databases">
        <authorList>
            <person name="Jaros S."/>
            <person name="Januszkiewicz K."/>
            <person name="Wedrychowicz H."/>
        </authorList>
    </citation>
    <scope>NUCLEOTIDE SEQUENCE [LARGE SCALE GENOMIC DNA]</scope>
    <source>
        <strain evidence="1 2">DSM 14916</strain>
    </source>
</reference>
<proteinExistence type="predicted"/>
<dbReference type="OrthoDB" id="7306959at2"/>
<dbReference type="RefSeq" id="WP_073135314.1">
    <property type="nucleotide sequence ID" value="NZ_FQZF01000014.1"/>
</dbReference>
<accession>A0A1M6JDW8</accession>